<dbReference type="PANTHER" id="PTHR38705">
    <property type="entry name" value="PROTEIN RDS1"/>
    <property type="match status" value="1"/>
</dbReference>
<evidence type="ECO:0000313" key="2">
    <source>
        <dbReference type="Proteomes" id="UP000015100"/>
    </source>
</evidence>
<keyword evidence="2" id="KW-1185">Reference proteome</keyword>
<reference evidence="2" key="2">
    <citation type="submission" date="2013-04" db="EMBL/GenBank/DDBJ databases">
        <title>Genomic mechanisms accounting for the adaptation to parasitism in nematode-trapping fungi.</title>
        <authorList>
            <person name="Ahren D.G."/>
        </authorList>
    </citation>
    <scope>NUCLEOTIDE SEQUENCE [LARGE SCALE GENOMIC DNA]</scope>
    <source>
        <strain evidence="2">CBS 200.50</strain>
    </source>
</reference>
<dbReference type="eggNOG" id="ENOG502RXKA">
    <property type="taxonomic scope" value="Eukaryota"/>
</dbReference>
<dbReference type="OMA" id="ACEYKFP"/>
<dbReference type="AlphaFoldDB" id="S8APU8"/>
<protein>
    <submittedName>
        <fullName evidence="1">Uncharacterized protein</fullName>
    </submittedName>
</protein>
<dbReference type="SUPFAM" id="SSF47240">
    <property type="entry name" value="Ferritin-like"/>
    <property type="match status" value="1"/>
</dbReference>
<dbReference type="Proteomes" id="UP000015100">
    <property type="component" value="Unassembled WGS sequence"/>
</dbReference>
<dbReference type="PANTHER" id="PTHR38705:SF1">
    <property type="entry name" value="PROTEIN RDS1"/>
    <property type="match status" value="1"/>
</dbReference>
<sequence length="298" mass="31600">MALLVGSARAVPVVKRADIDLVVLQFALTLEHLENVFYKQALKKIPEYKFLQAGYTKEYYNNIKYIAHDEEEHVKLLTGGITAAGGKPVAACKYDFPFTDVKSFISLSSILEGVGTSAYLGGAPLITSKDYLTIAGSILVTEALHTSMQRAALHRVPSANPYGTPLSPSPVYTLAAAFIKSCPSSNMALPFTAFPALKGPSGSICPGKPAGFSVAGSLPSKFFVTFINGLEIVSVSPKSVKGKTFWATPPATFGGQTYALVTSTNMTGGPIADSGILYGPAILEITPNPPKYDVNLQK</sequence>
<dbReference type="InterPro" id="IPR009078">
    <property type="entry name" value="Ferritin-like_SF"/>
</dbReference>
<dbReference type="EMBL" id="AQGS01000032">
    <property type="protein sequence ID" value="EPS44864.1"/>
    <property type="molecule type" value="Genomic_DNA"/>
</dbReference>
<comment type="caution">
    <text evidence="1">The sequence shown here is derived from an EMBL/GenBank/DDBJ whole genome shotgun (WGS) entry which is preliminary data.</text>
</comment>
<dbReference type="STRING" id="1284197.S8APU8"/>
<dbReference type="OrthoDB" id="1001765at2759"/>
<dbReference type="HOGENOM" id="CLU_029630_0_0_1"/>
<organism evidence="1 2">
    <name type="scientific">Dactylellina haptotyla (strain CBS 200.50)</name>
    <name type="common">Nematode-trapping fungus</name>
    <name type="synonym">Monacrosporium haptotylum</name>
    <dbReference type="NCBI Taxonomy" id="1284197"/>
    <lineage>
        <taxon>Eukaryota</taxon>
        <taxon>Fungi</taxon>
        <taxon>Dikarya</taxon>
        <taxon>Ascomycota</taxon>
        <taxon>Pezizomycotina</taxon>
        <taxon>Orbiliomycetes</taxon>
        <taxon>Orbiliales</taxon>
        <taxon>Orbiliaceae</taxon>
        <taxon>Dactylellina</taxon>
    </lineage>
</organism>
<proteinExistence type="predicted"/>
<name>S8APU8_DACHA</name>
<accession>S8APU8</accession>
<dbReference type="InterPro" id="IPR039254">
    <property type="entry name" value="Rds1"/>
</dbReference>
<dbReference type="Pfam" id="PF13668">
    <property type="entry name" value="Ferritin_2"/>
    <property type="match status" value="1"/>
</dbReference>
<reference evidence="1 2" key="1">
    <citation type="journal article" date="2013" name="PLoS Genet.">
        <title>Genomic mechanisms accounting for the adaptation to parasitism in nematode-trapping fungi.</title>
        <authorList>
            <person name="Meerupati T."/>
            <person name="Andersson K.M."/>
            <person name="Friman E."/>
            <person name="Kumar D."/>
            <person name="Tunlid A."/>
            <person name="Ahren D."/>
        </authorList>
    </citation>
    <scope>NUCLEOTIDE SEQUENCE [LARGE SCALE GENOMIC DNA]</scope>
    <source>
        <strain evidence="1 2">CBS 200.50</strain>
    </source>
</reference>
<evidence type="ECO:0000313" key="1">
    <source>
        <dbReference type="EMBL" id="EPS44864.1"/>
    </source>
</evidence>
<gene>
    <name evidence="1" type="ORF">H072_1194</name>
</gene>